<evidence type="ECO:0000256" key="3">
    <source>
        <dbReference type="ARBA" id="ARBA00022527"/>
    </source>
</evidence>
<dbReference type="GO" id="GO:0005524">
    <property type="term" value="F:ATP binding"/>
    <property type="evidence" value="ECO:0007669"/>
    <property type="project" value="UniProtKB-UniRule"/>
</dbReference>
<dbReference type="GO" id="GO:0030332">
    <property type="term" value="F:cyclin binding"/>
    <property type="evidence" value="ECO:0007669"/>
    <property type="project" value="TreeGrafter"/>
</dbReference>
<feature type="binding site" evidence="11">
    <location>
        <position position="34"/>
    </location>
    <ligand>
        <name>ATP</name>
        <dbReference type="ChEBI" id="CHEBI:30616"/>
    </ligand>
</feature>
<keyword evidence="14" id="KW-1185">Reference proteome</keyword>
<evidence type="ECO:0000256" key="9">
    <source>
        <dbReference type="ARBA" id="ARBA00047811"/>
    </source>
</evidence>
<evidence type="ECO:0000256" key="2">
    <source>
        <dbReference type="ARBA" id="ARBA00012425"/>
    </source>
</evidence>
<dbReference type="PROSITE" id="PS50011">
    <property type="entry name" value="PROTEIN_KINASE_DOM"/>
    <property type="match status" value="1"/>
</dbReference>
<evidence type="ECO:0000256" key="6">
    <source>
        <dbReference type="ARBA" id="ARBA00022777"/>
    </source>
</evidence>
<dbReference type="InterPro" id="IPR017441">
    <property type="entry name" value="Protein_kinase_ATP_BS"/>
</dbReference>
<dbReference type="GO" id="GO:0000307">
    <property type="term" value="C:cyclin-dependent protein kinase holoenzyme complex"/>
    <property type="evidence" value="ECO:0007669"/>
    <property type="project" value="TreeGrafter"/>
</dbReference>
<evidence type="ECO:0000256" key="11">
    <source>
        <dbReference type="PROSITE-ProRule" id="PRU10141"/>
    </source>
</evidence>
<comment type="similarity">
    <text evidence="1">Belongs to the protein kinase superfamily. CMGC Ser/Thr protein kinase family. CDC2/CDKX subfamily.</text>
</comment>
<dbReference type="GO" id="GO:0005634">
    <property type="term" value="C:nucleus"/>
    <property type="evidence" value="ECO:0007669"/>
    <property type="project" value="TreeGrafter"/>
</dbReference>
<dbReference type="FunFam" id="3.30.200.20:FF:000124">
    <property type="entry name" value="Cyclin-dependent kinase 4"/>
    <property type="match status" value="1"/>
</dbReference>
<dbReference type="AlphaFoldDB" id="A0A9N9HUJ1"/>
<reference evidence="13" key="1">
    <citation type="submission" date="2021-06" db="EMBL/GenBank/DDBJ databases">
        <authorList>
            <person name="Kallberg Y."/>
            <person name="Tangrot J."/>
            <person name="Rosling A."/>
        </authorList>
    </citation>
    <scope>NUCLEOTIDE SEQUENCE</scope>
    <source>
        <strain evidence="13">CL551</strain>
    </source>
</reference>
<dbReference type="Pfam" id="PF00069">
    <property type="entry name" value="Pkinase"/>
    <property type="match status" value="1"/>
</dbReference>
<feature type="domain" description="Protein kinase" evidence="12">
    <location>
        <begin position="5"/>
        <end position="66"/>
    </location>
</feature>
<dbReference type="SUPFAM" id="SSF56112">
    <property type="entry name" value="Protein kinase-like (PK-like)"/>
    <property type="match status" value="1"/>
</dbReference>
<dbReference type="GO" id="GO:0005737">
    <property type="term" value="C:cytoplasm"/>
    <property type="evidence" value="ECO:0007669"/>
    <property type="project" value="TreeGrafter"/>
</dbReference>
<dbReference type="OrthoDB" id="1732493at2759"/>
<dbReference type="GO" id="GO:0000082">
    <property type="term" value="P:G1/S transition of mitotic cell cycle"/>
    <property type="evidence" value="ECO:0007669"/>
    <property type="project" value="TreeGrafter"/>
</dbReference>
<dbReference type="EC" id="2.7.11.22" evidence="2"/>
<evidence type="ECO:0000256" key="4">
    <source>
        <dbReference type="ARBA" id="ARBA00022679"/>
    </source>
</evidence>
<accession>A0A9N9HUJ1</accession>
<evidence type="ECO:0000313" key="14">
    <source>
        <dbReference type="Proteomes" id="UP000789342"/>
    </source>
</evidence>
<proteinExistence type="inferred from homology"/>
<dbReference type="PANTHER" id="PTHR24056:SF254">
    <property type="entry name" value="CYCLIN-DEPENDENT KINASE 2"/>
    <property type="match status" value="1"/>
</dbReference>
<evidence type="ECO:0000256" key="10">
    <source>
        <dbReference type="ARBA" id="ARBA00048367"/>
    </source>
</evidence>
<dbReference type="GO" id="GO:0007165">
    <property type="term" value="P:signal transduction"/>
    <property type="evidence" value="ECO:0007669"/>
    <property type="project" value="TreeGrafter"/>
</dbReference>
<dbReference type="Gene3D" id="3.30.200.20">
    <property type="entry name" value="Phosphorylase Kinase, domain 1"/>
    <property type="match status" value="1"/>
</dbReference>
<keyword evidence="5 11" id="KW-0547">Nucleotide-binding</keyword>
<dbReference type="GO" id="GO:0010468">
    <property type="term" value="P:regulation of gene expression"/>
    <property type="evidence" value="ECO:0007669"/>
    <property type="project" value="TreeGrafter"/>
</dbReference>
<dbReference type="GO" id="GO:0004693">
    <property type="term" value="F:cyclin-dependent protein serine/threonine kinase activity"/>
    <property type="evidence" value="ECO:0007669"/>
    <property type="project" value="UniProtKB-EC"/>
</dbReference>
<dbReference type="InterPro" id="IPR050108">
    <property type="entry name" value="CDK"/>
</dbReference>
<protein>
    <recommendedName>
        <fullName evidence="8">Cyclin-dependent kinase 1</fullName>
        <ecNumber evidence="2">2.7.11.22</ecNumber>
    </recommendedName>
</protein>
<dbReference type="InterPro" id="IPR000719">
    <property type="entry name" value="Prot_kinase_dom"/>
</dbReference>
<keyword evidence="3" id="KW-0723">Serine/threonine-protein kinase</keyword>
<evidence type="ECO:0000313" key="13">
    <source>
        <dbReference type="EMBL" id="CAG8706649.1"/>
    </source>
</evidence>
<evidence type="ECO:0000256" key="5">
    <source>
        <dbReference type="ARBA" id="ARBA00022741"/>
    </source>
</evidence>
<evidence type="ECO:0000256" key="7">
    <source>
        <dbReference type="ARBA" id="ARBA00022840"/>
    </source>
</evidence>
<dbReference type="Proteomes" id="UP000789342">
    <property type="component" value="Unassembled WGS sequence"/>
</dbReference>
<comment type="caution">
    <text evidence="13">The sequence shown here is derived from an EMBL/GenBank/DDBJ whole genome shotgun (WGS) entry which is preliminary data.</text>
</comment>
<dbReference type="EMBL" id="CAJVPV010018336">
    <property type="protein sequence ID" value="CAG8706649.1"/>
    <property type="molecule type" value="Genomic_DNA"/>
</dbReference>
<comment type="catalytic activity">
    <reaction evidence="10">
        <text>L-seryl-[protein] + ATP = O-phospho-L-seryl-[protein] + ADP + H(+)</text>
        <dbReference type="Rhea" id="RHEA:17989"/>
        <dbReference type="Rhea" id="RHEA-COMP:9863"/>
        <dbReference type="Rhea" id="RHEA-COMP:11604"/>
        <dbReference type="ChEBI" id="CHEBI:15378"/>
        <dbReference type="ChEBI" id="CHEBI:29999"/>
        <dbReference type="ChEBI" id="CHEBI:30616"/>
        <dbReference type="ChEBI" id="CHEBI:83421"/>
        <dbReference type="ChEBI" id="CHEBI:456216"/>
        <dbReference type="EC" id="2.7.11.22"/>
    </reaction>
</comment>
<sequence>MSENYIKREKIGEGTYGVVYRAQDQRTGRLVALKKMRLETFQNEGLPTTAIREISILKQMTHDNIV</sequence>
<keyword evidence="4" id="KW-0808">Transferase</keyword>
<dbReference type="GO" id="GO:0010389">
    <property type="term" value="P:regulation of G2/M transition of mitotic cell cycle"/>
    <property type="evidence" value="ECO:0007669"/>
    <property type="project" value="TreeGrafter"/>
</dbReference>
<dbReference type="PROSITE" id="PS00107">
    <property type="entry name" value="PROTEIN_KINASE_ATP"/>
    <property type="match status" value="1"/>
</dbReference>
<evidence type="ECO:0000256" key="8">
    <source>
        <dbReference type="ARBA" id="ARBA00039266"/>
    </source>
</evidence>
<organism evidence="13 14">
    <name type="scientific">Acaulospora morrowiae</name>
    <dbReference type="NCBI Taxonomy" id="94023"/>
    <lineage>
        <taxon>Eukaryota</taxon>
        <taxon>Fungi</taxon>
        <taxon>Fungi incertae sedis</taxon>
        <taxon>Mucoromycota</taxon>
        <taxon>Glomeromycotina</taxon>
        <taxon>Glomeromycetes</taxon>
        <taxon>Diversisporales</taxon>
        <taxon>Acaulosporaceae</taxon>
        <taxon>Acaulospora</taxon>
    </lineage>
</organism>
<dbReference type="InterPro" id="IPR011009">
    <property type="entry name" value="Kinase-like_dom_sf"/>
</dbReference>
<comment type="catalytic activity">
    <reaction evidence="9">
        <text>L-threonyl-[protein] + ATP = O-phospho-L-threonyl-[protein] + ADP + H(+)</text>
        <dbReference type="Rhea" id="RHEA:46608"/>
        <dbReference type="Rhea" id="RHEA-COMP:11060"/>
        <dbReference type="Rhea" id="RHEA-COMP:11605"/>
        <dbReference type="ChEBI" id="CHEBI:15378"/>
        <dbReference type="ChEBI" id="CHEBI:30013"/>
        <dbReference type="ChEBI" id="CHEBI:30616"/>
        <dbReference type="ChEBI" id="CHEBI:61977"/>
        <dbReference type="ChEBI" id="CHEBI:456216"/>
        <dbReference type="EC" id="2.7.11.22"/>
    </reaction>
</comment>
<dbReference type="PANTHER" id="PTHR24056">
    <property type="entry name" value="CELL DIVISION PROTEIN KINASE"/>
    <property type="match status" value="1"/>
</dbReference>
<feature type="non-terminal residue" evidence="13">
    <location>
        <position position="1"/>
    </location>
</feature>
<keyword evidence="6" id="KW-0418">Kinase</keyword>
<gene>
    <name evidence="13" type="ORF">AMORRO_LOCUS12453</name>
</gene>
<keyword evidence="7 11" id="KW-0067">ATP-binding</keyword>
<evidence type="ECO:0000256" key="1">
    <source>
        <dbReference type="ARBA" id="ARBA00006485"/>
    </source>
</evidence>
<name>A0A9N9HUJ1_9GLOM</name>
<evidence type="ECO:0000259" key="12">
    <source>
        <dbReference type="PROSITE" id="PS50011"/>
    </source>
</evidence>